<keyword evidence="2" id="KW-0472">Membrane</keyword>
<evidence type="ECO:0000256" key="1">
    <source>
        <dbReference type="SAM" id="MobiDB-lite"/>
    </source>
</evidence>
<gene>
    <name evidence="3" type="ORF">BCAL_2393</name>
</gene>
<keyword evidence="2" id="KW-0812">Transmembrane</keyword>
<evidence type="ECO:0000313" key="3">
    <source>
        <dbReference type="EMBL" id="KFI49878.1"/>
    </source>
</evidence>
<keyword evidence="2" id="KW-1133">Transmembrane helix</keyword>
<proteinExistence type="predicted"/>
<dbReference type="AlphaFoldDB" id="A0A086ZTM8"/>
<feature type="region of interest" description="Disordered" evidence="1">
    <location>
        <begin position="1"/>
        <end position="43"/>
    </location>
</feature>
<dbReference type="eggNOG" id="ENOG5031W4F">
    <property type="taxonomic scope" value="Bacteria"/>
</dbReference>
<dbReference type="STRING" id="1437609.BCAL_2393"/>
<accession>A0A086ZTM8</accession>
<evidence type="ECO:0000313" key="4">
    <source>
        <dbReference type="Proteomes" id="UP000029072"/>
    </source>
</evidence>
<sequence length="200" mass="21769">MTTATQIPLPPLQSLEPNPKQATAVSPAADAATPNQTTHDRGDLSDRLMAPRWWYPVGGAINGAIYLMTGILFTQESIQGPELSAYLHRIILSALIMAACLTLAHVSNALSKWRKQQIGPEFTFDITMGGLRPRNTVMKISVIAQAVVMVLAFAATIWLLPSQSVLPEGPMLVAVAMGVICGLRDYGYDRYLVHTLKRGR</sequence>
<evidence type="ECO:0000256" key="2">
    <source>
        <dbReference type="SAM" id="Phobius"/>
    </source>
</evidence>
<organism evidence="3 4">
    <name type="scientific">Bifidobacterium callitrichos DSM 23973</name>
    <dbReference type="NCBI Taxonomy" id="1437609"/>
    <lineage>
        <taxon>Bacteria</taxon>
        <taxon>Bacillati</taxon>
        <taxon>Actinomycetota</taxon>
        <taxon>Actinomycetes</taxon>
        <taxon>Bifidobacteriales</taxon>
        <taxon>Bifidobacteriaceae</taxon>
        <taxon>Bifidobacterium</taxon>
    </lineage>
</organism>
<name>A0A086ZTM8_9BIFI</name>
<dbReference type="EMBL" id="JGYS01000033">
    <property type="protein sequence ID" value="KFI49878.1"/>
    <property type="molecule type" value="Genomic_DNA"/>
</dbReference>
<dbReference type="RefSeq" id="WP_043167738.1">
    <property type="nucleotide sequence ID" value="NZ_JDUV01000036.1"/>
</dbReference>
<feature type="transmembrane region" description="Helical" evidence="2">
    <location>
        <begin position="140"/>
        <end position="159"/>
    </location>
</feature>
<feature type="transmembrane region" description="Helical" evidence="2">
    <location>
        <begin position="171"/>
        <end position="188"/>
    </location>
</feature>
<reference evidence="3 4" key="1">
    <citation type="submission" date="2014-03" db="EMBL/GenBank/DDBJ databases">
        <title>Genomics of Bifidobacteria.</title>
        <authorList>
            <person name="Ventura M."/>
            <person name="Milani C."/>
            <person name="Lugli G.A."/>
        </authorList>
    </citation>
    <scope>NUCLEOTIDE SEQUENCE [LARGE SCALE GENOMIC DNA]</scope>
    <source>
        <strain evidence="3 4">DSM 23973</strain>
    </source>
</reference>
<dbReference type="Proteomes" id="UP000029072">
    <property type="component" value="Unassembled WGS sequence"/>
</dbReference>
<dbReference type="OrthoDB" id="3238745at2"/>
<feature type="compositionally biased region" description="Low complexity" evidence="1">
    <location>
        <begin position="22"/>
        <end position="34"/>
    </location>
</feature>
<feature type="transmembrane region" description="Helical" evidence="2">
    <location>
        <begin position="53"/>
        <end position="74"/>
    </location>
</feature>
<protein>
    <submittedName>
        <fullName evidence="3">Uncharacterized protein</fullName>
    </submittedName>
</protein>
<comment type="caution">
    <text evidence="3">The sequence shown here is derived from an EMBL/GenBank/DDBJ whole genome shotgun (WGS) entry which is preliminary data.</text>
</comment>
<feature type="transmembrane region" description="Helical" evidence="2">
    <location>
        <begin position="86"/>
        <end position="106"/>
    </location>
</feature>